<reference evidence="5 6" key="1">
    <citation type="journal article" date="2022" name="bioRxiv">
        <title>Ecology and evolution of chlamydial symbionts of arthropods.</title>
        <authorList>
            <person name="Halter T."/>
            <person name="Koestlbacher S."/>
            <person name="Collingro A."/>
            <person name="Sixt B.S."/>
            <person name="Toenshoff E.R."/>
            <person name="Hendrickx F."/>
            <person name="Kostanjsek R."/>
            <person name="Horn M."/>
        </authorList>
    </citation>
    <scope>NUCLEOTIDE SEQUENCE [LARGE SCALE GENOMIC DNA]</scope>
    <source>
        <strain evidence="5">W744xW776</strain>
    </source>
</reference>
<evidence type="ECO:0000256" key="1">
    <source>
        <dbReference type="ARBA" id="ARBA00022737"/>
    </source>
</evidence>
<keyword evidence="1" id="KW-0677">Repeat</keyword>
<dbReference type="SUPFAM" id="SSF52540">
    <property type="entry name" value="P-loop containing nucleoside triphosphate hydrolases"/>
    <property type="match status" value="1"/>
</dbReference>
<dbReference type="EMBL" id="CP075587">
    <property type="protein sequence ID" value="QYF48818.1"/>
    <property type="molecule type" value="Genomic_DNA"/>
</dbReference>
<sequence>MAYDKRGEKHQKSLQHKLDAMKGRLEEIESNLLSHPKPKSIKGLKFAESPLASSVAIELDHAGKSYGNKILFSGFCKSICKGDRILVTGPNGCGKTTLLKAIAGLLPLDEGNIRSAAAAKIAFLDQEVGLLPMEQTPLQYFESTYQLSEEDLRRELHKAALGGADLLRRPFSTLSTGQRKRMMLLALVLEKPNVLLLDEPTNHLDFMTLEAFEKALLNFDGAVVAISHDATFIEKIATQEWKLGTR</sequence>
<protein>
    <submittedName>
        <fullName evidence="5">Vitamin B12 import ATP-binding protein BtuD</fullName>
    </submittedName>
</protein>
<dbReference type="CDD" id="cd03221">
    <property type="entry name" value="ABCF_EF-3"/>
    <property type="match status" value="1"/>
</dbReference>
<dbReference type="RefSeq" id="WP_245397486.1">
    <property type="nucleotide sequence ID" value="NZ_CP075587.1"/>
</dbReference>
<dbReference type="SMART" id="SM00382">
    <property type="entry name" value="AAA"/>
    <property type="match status" value="1"/>
</dbReference>
<name>A0ABX8V725_9BACT</name>
<keyword evidence="6" id="KW-1185">Reference proteome</keyword>
<dbReference type="PANTHER" id="PTHR19211">
    <property type="entry name" value="ATP-BINDING TRANSPORT PROTEIN-RELATED"/>
    <property type="match status" value="1"/>
</dbReference>
<dbReference type="InterPro" id="IPR050611">
    <property type="entry name" value="ABCF"/>
</dbReference>
<dbReference type="InterPro" id="IPR003439">
    <property type="entry name" value="ABC_transporter-like_ATP-bd"/>
</dbReference>
<organism evidence="5 6">
    <name type="scientific">Candidatus Rhabdochlamydia oedothoracis</name>
    <dbReference type="NCBI Taxonomy" id="2720720"/>
    <lineage>
        <taxon>Bacteria</taxon>
        <taxon>Pseudomonadati</taxon>
        <taxon>Chlamydiota</taxon>
        <taxon>Chlamydiia</taxon>
        <taxon>Parachlamydiales</taxon>
        <taxon>Candidatus Rhabdochlamydiaceae</taxon>
        <taxon>Candidatus Rhabdochlamydia</taxon>
    </lineage>
</organism>
<dbReference type="PANTHER" id="PTHR19211:SF14">
    <property type="entry name" value="ATP-BINDING CASSETTE SUB-FAMILY F MEMBER 1"/>
    <property type="match status" value="1"/>
</dbReference>
<evidence type="ECO:0000256" key="2">
    <source>
        <dbReference type="ARBA" id="ARBA00022741"/>
    </source>
</evidence>
<dbReference type="GO" id="GO:0005524">
    <property type="term" value="F:ATP binding"/>
    <property type="evidence" value="ECO:0007669"/>
    <property type="project" value="UniProtKB-KW"/>
</dbReference>
<evidence type="ECO:0000313" key="5">
    <source>
        <dbReference type="EMBL" id="QYF48818.1"/>
    </source>
</evidence>
<dbReference type="InterPro" id="IPR027417">
    <property type="entry name" value="P-loop_NTPase"/>
</dbReference>
<dbReference type="Gene3D" id="3.40.50.300">
    <property type="entry name" value="P-loop containing nucleotide triphosphate hydrolases"/>
    <property type="match status" value="1"/>
</dbReference>
<gene>
    <name evidence="5" type="ORF">RHABOEDO_001040</name>
</gene>
<dbReference type="PROSITE" id="PS50893">
    <property type="entry name" value="ABC_TRANSPORTER_2"/>
    <property type="match status" value="1"/>
</dbReference>
<accession>A0ABX8V725</accession>
<dbReference type="Proteomes" id="UP000826014">
    <property type="component" value="Chromosome"/>
</dbReference>
<keyword evidence="3 5" id="KW-0067">ATP-binding</keyword>
<dbReference type="Pfam" id="PF00005">
    <property type="entry name" value="ABC_tran"/>
    <property type="match status" value="1"/>
</dbReference>
<keyword evidence="2" id="KW-0547">Nucleotide-binding</keyword>
<proteinExistence type="predicted"/>
<evidence type="ECO:0000256" key="3">
    <source>
        <dbReference type="ARBA" id="ARBA00022840"/>
    </source>
</evidence>
<evidence type="ECO:0000259" key="4">
    <source>
        <dbReference type="PROSITE" id="PS50893"/>
    </source>
</evidence>
<dbReference type="InterPro" id="IPR003593">
    <property type="entry name" value="AAA+_ATPase"/>
</dbReference>
<feature type="domain" description="ABC transporter" evidence="4">
    <location>
        <begin position="57"/>
        <end position="245"/>
    </location>
</feature>
<evidence type="ECO:0000313" key="6">
    <source>
        <dbReference type="Proteomes" id="UP000826014"/>
    </source>
</evidence>